<reference evidence="3" key="1">
    <citation type="journal article" date="2017" name="Genome Biol.">
        <title>Comparative genomics reveals high biological diversity and specific adaptations in the industrially and medically important fungal genus Aspergillus.</title>
        <authorList>
            <person name="de Vries R.P."/>
            <person name="Riley R."/>
            <person name="Wiebenga A."/>
            <person name="Aguilar-Osorio G."/>
            <person name="Amillis S."/>
            <person name="Uchima C.A."/>
            <person name="Anderluh G."/>
            <person name="Asadollahi M."/>
            <person name="Askin M."/>
            <person name="Barry K."/>
            <person name="Battaglia E."/>
            <person name="Bayram O."/>
            <person name="Benocci T."/>
            <person name="Braus-Stromeyer S.A."/>
            <person name="Caldana C."/>
            <person name="Canovas D."/>
            <person name="Cerqueira G.C."/>
            <person name="Chen F."/>
            <person name="Chen W."/>
            <person name="Choi C."/>
            <person name="Clum A."/>
            <person name="Dos Santos R.A."/>
            <person name="Damasio A.R."/>
            <person name="Diallinas G."/>
            <person name="Emri T."/>
            <person name="Fekete E."/>
            <person name="Flipphi M."/>
            <person name="Freyberg S."/>
            <person name="Gallo A."/>
            <person name="Gournas C."/>
            <person name="Habgood R."/>
            <person name="Hainaut M."/>
            <person name="Harispe M.L."/>
            <person name="Henrissat B."/>
            <person name="Hilden K.S."/>
            <person name="Hope R."/>
            <person name="Hossain A."/>
            <person name="Karabika E."/>
            <person name="Karaffa L."/>
            <person name="Karanyi Z."/>
            <person name="Krasevec N."/>
            <person name="Kuo A."/>
            <person name="Kusch H."/>
            <person name="LaButti K."/>
            <person name="Lagendijk E.L."/>
            <person name="Lapidus A."/>
            <person name="Levasseur A."/>
            <person name="Lindquist E."/>
            <person name="Lipzen A."/>
            <person name="Logrieco A.F."/>
            <person name="MacCabe A."/>
            <person name="Maekelae M.R."/>
            <person name="Malavazi I."/>
            <person name="Melin P."/>
            <person name="Meyer V."/>
            <person name="Mielnichuk N."/>
            <person name="Miskei M."/>
            <person name="Molnar A.P."/>
            <person name="Mule G."/>
            <person name="Ngan C.Y."/>
            <person name="Orejas M."/>
            <person name="Orosz E."/>
            <person name="Ouedraogo J.P."/>
            <person name="Overkamp K.M."/>
            <person name="Park H.-S."/>
            <person name="Perrone G."/>
            <person name="Piumi F."/>
            <person name="Punt P.J."/>
            <person name="Ram A.F."/>
            <person name="Ramon A."/>
            <person name="Rauscher S."/>
            <person name="Record E."/>
            <person name="Riano-Pachon D.M."/>
            <person name="Robert V."/>
            <person name="Roehrig J."/>
            <person name="Ruller R."/>
            <person name="Salamov A."/>
            <person name="Salih N.S."/>
            <person name="Samson R.A."/>
            <person name="Sandor E."/>
            <person name="Sanguinetti M."/>
            <person name="Schuetze T."/>
            <person name="Sepcic K."/>
            <person name="Shelest E."/>
            <person name="Sherlock G."/>
            <person name="Sophianopoulou V."/>
            <person name="Squina F.M."/>
            <person name="Sun H."/>
            <person name="Susca A."/>
            <person name="Todd R.B."/>
            <person name="Tsang A."/>
            <person name="Unkles S.E."/>
            <person name="van de Wiele N."/>
            <person name="van Rossen-Uffink D."/>
            <person name="Oliveira J.V."/>
            <person name="Vesth T.C."/>
            <person name="Visser J."/>
            <person name="Yu J.-H."/>
            <person name="Zhou M."/>
            <person name="Andersen M.R."/>
            <person name="Archer D.B."/>
            <person name="Baker S.E."/>
            <person name="Benoit I."/>
            <person name="Brakhage A.A."/>
            <person name="Braus G.H."/>
            <person name="Fischer R."/>
            <person name="Frisvad J.C."/>
            <person name="Goldman G.H."/>
            <person name="Houbraken J."/>
            <person name="Oakley B."/>
            <person name="Pocsi I."/>
            <person name="Scazzocchio C."/>
            <person name="Seiboth B."/>
            <person name="vanKuyk P.A."/>
            <person name="Wortman J."/>
            <person name="Dyer P.S."/>
            <person name="Grigoriev I.V."/>
        </authorList>
    </citation>
    <scope>NUCLEOTIDE SEQUENCE [LARGE SCALE GENOMIC DNA]</scope>
    <source>
        <strain evidence="3">CBS 134.48</strain>
    </source>
</reference>
<evidence type="ECO:0000256" key="1">
    <source>
        <dbReference type="SAM" id="MobiDB-lite"/>
    </source>
</evidence>
<dbReference type="VEuPathDB" id="FungiDB:ASPTUDRAFT_400498"/>
<accession>A0A1L9NFT4</accession>
<organism evidence="2 3">
    <name type="scientific">Aspergillus tubingensis (strain CBS 134.48)</name>
    <dbReference type="NCBI Taxonomy" id="767770"/>
    <lineage>
        <taxon>Eukaryota</taxon>
        <taxon>Fungi</taxon>
        <taxon>Dikarya</taxon>
        <taxon>Ascomycota</taxon>
        <taxon>Pezizomycotina</taxon>
        <taxon>Eurotiomycetes</taxon>
        <taxon>Eurotiomycetidae</taxon>
        <taxon>Eurotiales</taxon>
        <taxon>Aspergillaceae</taxon>
        <taxon>Aspergillus</taxon>
        <taxon>Aspergillus subgen. Circumdati</taxon>
    </lineage>
</organism>
<dbReference type="Proteomes" id="UP000184304">
    <property type="component" value="Unassembled WGS sequence"/>
</dbReference>
<dbReference type="EMBL" id="KV878180">
    <property type="protein sequence ID" value="OJI88113.1"/>
    <property type="molecule type" value="Genomic_DNA"/>
</dbReference>
<evidence type="ECO:0000313" key="3">
    <source>
        <dbReference type="Proteomes" id="UP000184304"/>
    </source>
</evidence>
<keyword evidence="3" id="KW-1185">Reference proteome</keyword>
<protein>
    <submittedName>
        <fullName evidence="2">Uncharacterized protein</fullName>
    </submittedName>
</protein>
<evidence type="ECO:0000313" key="2">
    <source>
        <dbReference type="EMBL" id="OJI88113.1"/>
    </source>
</evidence>
<name>A0A1L9NFT4_ASPTC</name>
<feature type="region of interest" description="Disordered" evidence="1">
    <location>
        <begin position="69"/>
        <end position="110"/>
    </location>
</feature>
<gene>
    <name evidence="2" type="ORF">ASPTUDRAFT_400498</name>
</gene>
<dbReference type="AlphaFoldDB" id="A0A1L9NFT4"/>
<proteinExistence type="predicted"/>
<feature type="compositionally biased region" description="Basic and acidic residues" evidence="1">
    <location>
        <begin position="75"/>
        <end position="93"/>
    </location>
</feature>
<sequence length="116" mass="13102">MAQCMRTSWILDPWKSGRMSAKMRSREARLADDQGAESRHHLPWRYNSFGGARPHVSLLELLAHIAGKESMPQETSRRIKGTHDPAELTERPTETIGSSAARAVDDDDDDAKILRY</sequence>